<evidence type="ECO:0000256" key="1">
    <source>
        <dbReference type="ARBA" id="ARBA00007532"/>
    </source>
</evidence>
<reference evidence="16" key="1">
    <citation type="submission" date="2020-10" db="EMBL/GenBank/DDBJ databases">
        <authorList>
            <person name="Gilroy R."/>
        </authorList>
    </citation>
    <scope>NUCLEOTIDE SEQUENCE</scope>
    <source>
        <strain evidence="16">20514</strain>
    </source>
</reference>
<dbReference type="GO" id="GO:0006103">
    <property type="term" value="P:2-oxoglutarate metabolic process"/>
    <property type="evidence" value="ECO:0007669"/>
    <property type="project" value="TreeGrafter"/>
</dbReference>
<keyword evidence="8 13" id="KW-0676">Redox-active center</keyword>
<dbReference type="PROSITE" id="PS00076">
    <property type="entry name" value="PYRIDINE_REDOX_1"/>
    <property type="match status" value="1"/>
</dbReference>
<feature type="binding site" evidence="11">
    <location>
        <begin position="134"/>
        <end position="136"/>
    </location>
    <ligand>
        <name>FAD</name>
        <dbReference type="ChEBI" id="CHEBI:57692"/>
    </ligand>
</feature>
<dbReference type="InterPro" id="IPR050151">
    <property type="entry name" value="Class-I_Pyr_Nuc-Dis_Oxidored"/>
</dbReference>
<keyword evidence="11" id="KW-0547">Nucleotide-binding</keyword>
<reference evidence="16" key="2">
    <citation type="journal article" date="2021" name="PeerJ">
        <title>Extensive microbial diversity within the chicken gut microbiome revealed by metagenomics and culture.</title>
        <authorList>
            <person name="Gilroy R."/>
            <person name="Ravi A."/>
            <person name="Getino M."/>
            <person name="Pursley I."/>
            <person name="Horton D.L."/>
            <person name="Alikhan N.F."/>
            <person name="Baker D."/>
            <person name="Gharbi K."/>
            <person name="Hall N."/>
            <person name="Watson M."/>
            <person name="Adriaenssens E.M."/>
            <person name="Foster-Nyarko E."/>
            <person name="Jarju S."/>
            <person name="Secka A."/>
            <person name="Antonio M."/>
            <person name="Oren A."/>
            <person name="Chaudhuri R.R."/>
            <person name="La Ragione R."/>
            <person name="Hildebrand F."/>
            <person name="Pallen M.J."/>
        </authorList>
    </citation>
    <scope>NUCLEOTIDE SEQUENCE</scope>
    <source>
        <strain evidence="16">20514</strain>
    </source>
</reference>
<feature type="domain" description="Pyridine nucleotide-disulphide oxidoreductase dimerisation" evidence="14">
    <location>
        <begin position="347"/>
        <end position="454"/>
    </location>
</feature>
<dbReference type="Proteomes" id="UP000810252">
    <property type="component" value="Unassembled WGS sequence"/>
</dbReference>
<evidence type="ECO:0000256" key="3">
    <source>
        <dbReference type="ARBA" id="ARBA00022630"/>
    </source>
</evidence>
<keyword evidence="5 13" id="KW-0560">Oxidoreductase</keyword>
<comment type="miscellaneous">
    <text evidence="13">The active site is a redox-active disulfide bond.</text>
</comment>
<dbReference type="PIRSF" id="PIRSF000350">
    <property type="entry name" value="Mercury_reductase_MerA"/>
    <property type="match status" value="1"/>
</dbReference>
<keyword evidence="6 11" id="KW-0520">NAD</keyword>
<evidence type="ECO:0000259" key="15">
    <source>
        <dbReference type="Pfam" id="PF07992"/>
    </source>
</evidence>
<dbReference type="GO" id="GO:0004148">
    <property type="term" value="F:dihydrolipoyl dehydrogenase (NADH) activity"/>
    <property type="evidence" value="ECO:0007669"/>
    <property type="project" value="UniProtKB-EC"/>
</dbReference>
<proteinExistence type="inferred from homology"/>
<gene>
    <name evidence="16" type="primary">lpdA</name>
    <name evidence="16" type="ORF">IAC29_08070</name>
</gene>
<dbReference type="Gene3D" id="3.30.390.30">
    <property type="match status" value="1"/>
</dbReference>
<dbReference type="FunFam" id="3.30.390.30:FF:000001">
    <property type="entry name" value="Dihydrolipoyl dehydrogenase"/>
    <property type="match status" value="1"/>
</dbReference>
<evidence type="ECO:0000256" key="7">
    <source>
        <dbReference type="ARBA" id="ARBA00023157"/>
    </source>
</evidence>
<comment type="similarity">
    <text evidence="1 13">Belongs to the class-I pyridine nucleotide-disulfide oxidoreductase family.</text>
</comment>
<evidence type="ECO:0000256" key="9">
    <source>
        <dbReference type="ARBA" id="ARBA00049187"/>
    </source>
</evidence>
<dbReference type="EC" id="1.8.1.4" evidence="2 13"/>
<dbReference type="Gene3D" id="3.50.50.60">
    <property type="entry name" value="FAD/NAD(P)-binding domain"/>
    <property type="match status" value="2"/>
</dbReference>
<evidence type="ECO:0000256" key="10">
    <source>
        <dbReference type="PIRSR" id="PIRSR000350-2"/>
    </source>
</evidence>
<dbReference type="InterPro" id="IPR001100">
    <property type="entry name" value="Pyr_nuc-diS_OxRdtase"/>
</dbReference>
<feature type="binding site" evidence="11">
    <location>
        <position position="265"/>
    </location>
    <ligand>
        <name>NAD(+)</name>
        <dbReference type="ChEBI" id="CHEBI:57540"/>
    </ligand>
</feature>
<comment type="catalytic activity">
    <reaction evidence="9 13">
        <text>N(6)-[(R)-dihydrolipoyl]-L-lysyl-[protein] + NAD(+) = N(6)-[(R)-lipoyl]-L-lysyl-[protein] + NADH + H(+)</text>
        <dbReference type="Rhea" id="RHEA:15045"/>
        <dbReference type="Rhea" id="RHEA-COMP:10474"/>
        <dbReference type="Rhea" id="RHEA-COMP:10475"/>
        <dbReference type="ChEBI" id="CHEBI:15378"/>
        <dbReference type="ChEBI" id="CHEBI:57540"/>
        <dbReference type="ChEBI" id="CHEBI:57945"/>
        <dbReference type="ChEBI" id="CHEBI:83099"/>
        <dbReference type="ChEBI" id="CHEBI:83100"/>
        <dbReference type="EC" id="1.8.1.4"/>
    </reaction>
</comment>
<keyword evidence="3 13" id="KW-0285">Flavoprotein</keyword>
<dbReference type="Pfam" id="PF07992">
    <property type="entry name" value="Pyr_redox_2"/>
    <property type="match status" value="1"/>
</dbReference>
<accession>A0A9D9EMB8</accession>
<dbReference type="EMBL" id="JADIMQ010000113">
    <property type="protein sequence ID" value="MBO8449210.1"/>
    <property type="molecule type" value="Genomic_DNA"/>
</dbReference>
<evidence type="ECO:0000256" key="8">
    <source>
        <dbReference type="ARBA" id="ARBA00023284"/>
    </source>
</evidence>
<evidence type="ECO:0000256" key="5">
    <source>
        <dbReference type="ARBA" id="ARBA00023002"/>
    </source>
</evidence>
<keyword evidence="4 11" id="KW-0274">FAD</keyword>
<feature type="binding site" evidence="11">
    <location>
        <position position="47"/>
    </location>
    <ligand>
        <name>FAD</name>
        <dbReference type="ChEBI" id="CHEBI:57692"/>
    </ligand>
</feature>
<dbReference type="InterPro" id="IPR036188">
    <property type="entry name" value="FAD/NAD-bd_sf"/>
</dbReference>
<evidence type="ECO:0000313" key="17">
    <source>
        <dbReference type="Proteomes" id="UP000810252"/>
    </source>
</evidence>
<dbReference type="InterPro" id="IPR016156">
    <property type="entry name" value="FAD/NAD-linked_Rdtase_dimer_sf"/>
</dbReference>
<dbReference type="GO" id="GO:0050660">
    <property type="term" value="F:flavin adenine dinucleotide binding"/>
    <property type="evidence" value="ECO:0007669"/>
    <property type="project" value="InterPro"/>
</dbReference>
<dbReference type="PRINTS" id="PR00411">
    <property type="entry name" value="PNDRDTASEI"/>
</dbReference>
<evidence type="ECO:0000256" key="2">
    <source>
        <dbReference type="ARBA" id="ARBA00012608"/>
    </source>
</evidence>
<comment type="caution">
    <text evidence="16">The sequence shown here is derived from an EMBL/GenBank/DDBJ whole genome shotgun (WGS) entry which is preliminary data.</text>
</comment>
<dbReference type="InterPro" id="IPR023753">
    <property type="entry name" value="FAD/NAD-binding_dom"/>
</dbReference>
<evidence type="ECO:0000256" key="6">
    <source>
        <dbReference type="ARBA" id="ARBA00023027"/>
    </source>
</evidence>
<dbReference type="NCBIfam" id="TIGR01350">
    <property type="entry name" value="lipoamide_DH"/>
    <property type="match status" value="1"/>
</dbReference>
<dbReference type="InterPro" id="IPR006258">
    <property type="entry name" value="Lipoamide_DH"/>
</dbReference>
<feature type="domain" description="FAD/NAD(P)-binding" evidence="15">
    <location>
        <begin position="1"/>
        <end position="320"/>
    </location>
</feature>
<evidence type="ECO:0000256" key="13">
    <source>
        <dbReference type="RuleBase" id="RU003692"/>
    </source>
</evidence>
<sequence>MKLLIIGAGPGGYETALSARRMGLDVTLIESGQVGGTCLNAGCIPTKAYCRSAGILEEIRSAASFGVTAGPCTVDFHAVRLRKDTIVSNLRGNVEALIGQSGIRLVRARAEFRDAHTVSAGGELYTADYIIIATGSSPVVPDIPGASLPQVVDSASLLQAETLPGHLCIIGGGVIGLEFASVFRSFGSEVTVVEFCREILPRFDRDIARRLRQSLSRRGIVFCLQAGVKSVEEEPGAGGNRVKVTWDRKGSEESCLADKVLVAVGRRPDCRDLKPEAAGVKMERGAVPVDGEMRTNVPWIFAIGDVNGRQLLAHAAVAQGRKALSAILSDIGSGRPEEEAAPELSVMPSAVFTMPEAASVGMTEEDCQAANAGYRVYKSLFRANGKAVCLGETEGICKIIATPDGERILGCHVMGPHAADMVQEAAALMTARAGIRTLKDTVHIHPTLGEVLLSAADS</sequence>
<dbReference type="Pfam" id="PF02852">
    <property type="entry name" value="Pyr_redox_dim"/>
    <property type="match status" value="1"/>
</dbReference>
<name>A0A9D9EMB8_9BACT</name>
<evidence type="ECO:0000313" key="16">
    <source>
        <dbReference type="EMBL" id="MBO8449210.1"/>
    </source>
</evidence>
<comment type="cofactor">
    <cofactor evidence="11 13">
        <name>FAD</name>
        <dbReference type="ChEBI" id="CHEBI:57692"/>
    </cofactor>
    <text evidence="11 13">Binds 1 FAD per subunit.</text>
</comment>
<organism evidence="16 17">
    <name type="scientific">Candidatus Cryptobacteroides merdigallinarum</name>
    <dbReference type="NCBI Taxonomy" id="2840770"/>
    <lineage>
        <taxon>Bacteria</taxon>
        <taxon>Pseudomonadati</taxon>
        <taxon>Bacteroidota</taxon>
        <taxon>Bacteroidia</taxon>
        <taxon>Bacteroidales</taxon>
        <taxon>Candidatus Cryptobacteroides</taxon>
    </lineage>
</organism>
<evidence type="ECO:0000256" key="12">
    <source>
        <dbReference type="PIRSR" id="PIRSR000350-4"/>
    </source>
</evidence>
<dbReference type="SUPFAM" id="SSF55424">
    <property type="entry name" value="FAD/NAD-linked reductases, dimerisation (C-terminal) domain"/>
    <property type="match status" value="1"/>
</dbReference>
<evidence type="ECO:0000256" key="4">
    <source>
        <dbReference type="ARBA" id="ARBA00022827"/>
    </source>
</evidence>
<keyword evidence="7" id="KW-1015">Disulfide bond</keyword>
<dbReference type="InterPro" id="IPR012999">
    <property type="entry name" value="Pyr_OxRdtase_I_AS"/>
</dbReference>
<dbReference type="GO" id="GO:0005737">
    <property type="term" value="C:cytoplasm"/>
    <property type="evidence" value="ECO:0007669"/>
    <property type="project" value="UniProtKB-ARBA"/>
</dbReference>
<feature type="binding site" evidence="11">
    <location>
        <position position="194"/>
    </location>
    <ligand>
        <name>NAD(+)</name>
        <dbReference type="ChEBI" id="CHEBI:57540"/>
    </ligand>
</feature>
<feature type="binding site" evidence="11">
    <location>
        <begin position="171"/>
        <end position="178"/>
    </location>
    <ligand>
        <name>NAD(+)</name>
        <dbReference type="ChEBI" id="CHEBI:57540"/>
    </ligand>
</feature>
<dbReference type="InterPro" id="IPR004099">
    <property type="entry name" value="Pyr_nucl-diS_OxRdtase_dimer"/>
</dbReference>
<dbReference type="SUPFAM" id="SSF51905">
    <property type="entry name" value="FAD/NAD(P)-binding domain"/>
    <property type="match status" value="1"/>
</dbReference>
<protein>
    <recommendedName>
        <fullName evidence="2 13">Dihydrolipoyl dehydrogenase</fullName>
        <ecNumber evidence="2 13">1.8.1.4</ecNumber>
    </recommendedName>
</protein>
<feature type="disulfide bond" description="Redox-active" evidence="12">
    <location>
        <begin position="38"/>
        <end position="43"/>
    </location>
</feature>
<dbReference type="PRINTS" id="PR00368">
    <property type="entry name" value="FADPNR"/>
</dbReference>
<feature type="binding site" evidence="11">
    <location>
        <position position="305"/>
    </location>
    <ligand>
        <name>NAD(+)</name>
        <dbReference type="ChEBI" id="CHEBI:57540"/>
    </ligand>
</feature>
<dbReference type="PANTHER" id="PTHR22912:SF151">
    <property type="entry name" value="DIHYDROLIPOYL DEHYDROGENASE, MITOCHONDRIAL"/>
    <property type="match status" value="1"/>
</dbReference>
<feature type="active site" description="Proton acceptor" evidence="10">
    <location>
        <position position="445"/>
    </location>
</feature>
<evidence type="ECO:0000259" key="14">
    <source>
        <dbReference type="Pfam" id="PF02852"/>
    </source>
</evidence>
<dbReference type="AlphaFoldDB" id="A0A9D9EMB8"/>
<dbReference type="PANTHER" id="PTHR22912">
    <property type="entry name" value="DISULFIDE OXIDOREDUCTASE"/>
    <property type="match status" value="1"/>
</dbReference>
<evidence type="ECO:0000256" key="11">
    <source>
        <dbReference type="PIRSR" id="PIRSR000350-3"/>
    </source>
</evidence>